<feature type="domain" description="Fe-containing alcohol dehydrogenase-like C-terminal" evidence="6">
    <location>
        <begin position="193"/>
        <end position="395"/>
    </location>
</feature>
<dbReference type="AlphaFoldDB" id="A0A3N1Y6P0"/>
<comment type="caution">
    <text evidence="7">The sequence shown here is derived from an EMBL/GenBank/DDBJ whole genome shotgun (WGS) entry which is preliminary data.</text>
</comment>
<dbReference type="InterPro" id="IPR039697">
    <property type="entry name" value="Alcohol_dehydrogenase_Fe"/>
</dbReference>
<organism evidence="7 8">
    <name type="scientific">Inmirania thermothiophila</name>
    <dbReference type="NCBI Taxonomy" id="1750597"/>
    <lineage>
        <taxon>Bacteria</taxon>
        <taxon>Pseudomonadati</taxon>
        <taxon>Pseudomonadota</taxon>
        <taxon>Gammaproteobacteria</taxon>
        <taxon>Chromatiales</taxon>
        <taxon>Ectothiorhodospiraceae</taxon>
        <taxon>Inmirania</taxon>
    </lineage>
</organism>
<evidence type="ECO:0000313" key="7">
    <source>
        <dbReference type="EMBL" id="ROR34445.1"/>
    </source>
</evidence>
<evidence type="ECO:0000256" key="2">
    <source>
        <dbReference type="ARBA" id="ARBA00007358"/>
    </source>
</evidence>
<evidence type="ECO:0000256" key="3">
    <source>
        <dbReference type="ARBA" id="ARBA00023002"/>
    </source>
</evidence>
<dbReference type="Pfam" id="PF25137">
    <property type="entry name" value="ADH_Fe_C"/>
    <property type="match status" value="1"/>
</dbReference>
<comment type="cofactor">
    <cofactor evidence="1">
        <name>Fe cation</name>
        <dbReference type="ChEBI" id="CHEBI:24875"/>
    </cofactor>
</comment>
<evidence type="ECO:0000259" key="6">
    <source>
        <dbReference type="Pfam" id="PF25137"/>
    </source>
</evidence>
<dbReference type="InterPro" id="IPR001670">
    <property type="entry name" value="ADH_Fe/GldA"/>
</dbReference>
<dbReference type="Proteomes" id="UP000276634">
    <property type="component" value="Unassembled WGS sequence"/>
</dbReference>
<dbReference type="InterPro" id="IPR056798">
    <property type="entry name" value="ADH_Fe_C"/>
</dbReference>
<comment type="similarity">
    <text evidence="2">Belongs to the iron-containing alcohol dehydrogenase family.</text>
</comment>
<dbReference type="CDD" id="cd08183">
    <property type="entry name" value="Fe-ADH-like"/>
    <property type="match status" value="1"/>
</dbReference>
<sequence length="397" mass="40947">MTPFDLGRLPRIRFGPGRIEALPQVLAGHGRRVLLVTGARSFVEGPRWAWLTAALEGAGMAWRHLAVAGEPSPELVDAAVRRHAGDGIEVVAGIGGGSALDAAKAVAGLLRVQRPVTDFLEGVGPEHPYPGPALPFVAVPTTAGTGSEATRNAVLSVVGPQGYKKSFRDEALVARDAIVDPDLLATCPPEVIAANGMDALTQLLESFTSLRAHPVAAALARDGLAAVRDGLLPWHRAAREGRDAPEARARMAYAALLSGICLAHTGLGAVHGLASPLGAFHPVPHGVACGTVVAAATRANLAALHARAPDSPALALYAEAARILCGRDFAGDTAAHEALVALLDAWREALALPGLGRYGVGAADIPRIVAHARGSSMRTNPVVLTDEELAAILEACL</sequence>
<evidence type="ECO:0000259" key="5">
    <source>
        <dbReference type="Pfam" id="PF00465"/>
    </source>
</evidence>
<evidence type="ECO:0000256" key="1">
    <source>
        <dbReference type="ARBA" id="ARBA00001962"/>
    </source>
</evidence>
<dbReference type="Gene3D" id="3.40.50.1970">
    <property type="match status" value="1"/>
</dbReference>
<keyword evidence="4" id="KW-0520">NAD</keyword>
<dbReference type="InterPro" id="IPR018211">
    <property type="entry name" value="ADH_Fe_CS"/>
</dbReference>
<keyword evidence="3" id="KW-0560">Oxidoreductase</keyword>
<evidence type="ECO:0000256" key="4">
    <source>
        <dbReference type="ARBA" id="ARBA00023027"/>
    </source>
</evidence>
<dbReference type="GO" id="GO:0004022">
    <property type="term" value="F:alcohol dehydrogenase (NAD+) activity"/>
    <property type="evidence" value="ECO:0007669"/>
    <property type="project" value="TreeGrafter"/>
</dbReference>
<dbReference type="RefSeq" id="WP_123399625.1">
    <property type="nucleotide sequence ID" value="NZ_RJVI01000001.1"/>
</dbReference>
<name>A0A3N1Y6P0_9GAMM</name>
<dbReference type="Pfam" id="PF00465">
    <property type="entry name" value="Fe-ADH"/>
    <property type="match status" value="1"/>
</dbReference>
<accession>A0A3N1Y6P0</accession>
<dbReference type="GO" id="GO:0046872">
    <property type="term" value="F:metal ion binding"/>
    <property type="evidence" value="ECO:0007669"/>
    <property type="project" value="InterPro"/>
</dbReference>
<evidence type="ECO:0000313" key="8">
    <source>
        <dbReference type="Proteomes" id="UP000276634"/>
    </source>
</evidence>
<dbReference type="OrthoDB" id="9815791at2"/>
<dbReference type="SUPFAM" id="SSF56796">
    <property type="entry name" value="Dehydroquinate synthase-like"/>
    <property type="match status" value="1"/>
</dbReference>
<dbReference type="PROSITE" id="PS00060">
    <property type="entry name" value="ADH_IRON_2"/>
    <property type="match status" value="1"/>
</dbReference>
<dbReference type="PANTHER" id="PTHR11496">
    <property type="entry name" value="ALCOHOL DEHYDROGENASE"/>
    <property type="match status" value="1"/>
</dbReference>
<dbReference type="PANTHER" id="PTHR11496:SF102">
    <property type="entry name" value="ALCOHOL DEHYDROGENASE 4"/>
    <property type="match status" value="1"/>
</dbReference>
<gene>
    <name evidence="7" type="ORF">EDC57_0343</name>
</gene>
<keyword evidence="8" id="KW-1185">Reference proteome</keyword>
<dbReference type="EMBL" id="RJVI01000001">
    <property type="protein sequence ID" value="ROR34445.1"/>
    <property type="molecule type" value="Genomic_DNA"/>
</dbReference>
<dbReference type="Gene3D" id="1.20.1090.10">
    <property type="entry name" value="Dehydroquinate synthase-like - alpha domain"/>
    <property type="match status" value="1"/>
</dbReference>
<feature type="domain" description="Alcohol dehydrogenase iron-type/glycerol dehydrogenase GldA" evidence="5">
    <location>
        <begin position="11"/>
        <end position="181"/>
    </location>
</feature>
<reference evidence="7 8" key="1">
    <citation type="submission" date="2018-11" db="EMBL/GenBank/DDBJ databases">
        <title>Genomic Encyclopedia of Type Strains, Phase IV (KMG-IV): sequencing the most valuable type-strain genomes for metagenomic binning, comparative biology and taxonomic classification.</title>
        <authorList>
            <person name="Goeker M."/>
        </authorList>
    </citation>
    <scope>NUCLEOTIDE SEQUENCE [LARGE SCALE GENOMIC DNA]</scope>
    <source>
        <strain evidence="7 8">DSM 100275</strain>
    </source>
</reference>
<proteinExistence type="inferred from homology"/>
<protein>
    <submittedName>
        <fullName evidence="7">Alcohol dehydrogenase</fullName>
    </submittedName>
</protein>